<evidence type="ECO:0000313" key="2">
    <source>
        <dbReference type="EMBL" id="KAL2507939.1"/>
    </source>
</evidence>
<protein>
    <submittedName>
        <fullName evidence="2">Protein RETICULATA-RELATED 4</fullName>
    </submittedName>
</protein>
<gene>
    <name evidence="2" type="ORF">Fot_31586</name>
</gene>
<dbReference type="Proteomes" id="UP001604277">
    <property type="component" value="Unassembled WGS sequence"/>
</dbReference>
<name>A0ABD1T5F5_9LAMI</name>
<reference evidence="3" key="1">
    <citation type="submission" date="2024-07" db="EMBL/GenBank/DDBJ databases">
        <title>Two chromosome-level genome assemblies of Korean endemic species Abeliophyllum distichum and Forsythia ovata (Oleaceae).</title>
        <authorList>
            <person name="Jang H."/>
        </authorList>
    </citation>
    <scope>NUCLEOTIDE SEQUENCE [LARGE SCALE GENOMIC DNA]</scope>
</reference>
<feature type="compositionally biased region" description="Basic and acidic residues" evidence="1">
    <location>
        <begin position="88"/>
        <end position="98"/>
    </location>
</feature>
<evidence type="ECO:0000256" key="1">
    <source>
        <dbReference type="SAM" id="MobiDB-lite"/>
    </source>
</evidence>
<sequence>MPISGTINSTAQPSHFLSLHHHHRHPSTVALRPFSTTKTPPLSLSITPTHRRLIFLPFFTNFSVTNTNIITNVSNVSGNTRISEGSNDDDRCGGKGGDENGNNWNDESNRKKNRDEALMALVEAEKGLETCSRS</sequence>
<evidence type="ECO:0000313" key="3">
    <source>
        <dbReference type="Proteomes" id="UP001604277"/>
    </source>
</evidence>
<dbReference type="EMBL" id="JBFOLJ010000009">
    <property type="protein sequence ID" value="KAL2507939.1"/>
    <property type="molecule type" value="Genomic_DNA"/>
</dbReference>
<feature type="region of interest" description="Disordered" evidence="1">
    <location>
        <begin position="77"/>
        <end position="113"/>
    </location>
</feature>
<dbReference type="AlphaFoldDB" id="A0ABD1T5F5"/>
<comment type="caution">
    <text evidence="2">The sequence shown here is derived from an EMBL/GenBank/DDBJ whole genome shotgun (WGS) entry which is preliminary data.</text>
</comment>
<keyword evidence="3" id="KW-1185">Reference proteome</keyword>
<accession>A0ABD1T5F5</accession>
<organism evidence="2 3">
    <name type="scientific">Forsythia ovata</name>
    <dbReference type="NCBI Taxonomy" id="205694"/>
    <lineage>
        <taxon>Eukaryota</taxon>
        <taxon>Viridiplantae</taxon>
        <taxon>Streptophyta</taxon>
        <taxon>Embryophyta</taxon>
        <taxon>Tracheophyta</taxon>
        <taxon>Spermatophyta</taxon>
        <taxon>Magnoliopsida</taxon>
        <taxon>eudicotyledons</taxon>
        <taxon>Gunneridae</taxon>
        <taxon>Pentapetalae</taxon>
        <taxon>asterids</taxon>
        <taxon>lamiids</taxon>
        <taxon>Lamiales</taxon>
        <taxon>Oleaceae</taxon>
        <taxon>Forsythieae</taxon>
        <taxon>Forsythia</taxon>
    </lineage>
</organism>
<proteinExistence type="predicted"/>